<feature type="domain" description="Cytochrome c assembly protein" evidence="2">
    <location>
        <begin position="45"/>
        <end position="262"/>
    </location>
</feature>
<dbReference type="Pfam" id="PF01578">
    <property type="entry name" value="Cytochrom_C_asm"/>
    <property type="match status" value="1"/>
</dbReference>
<feature type="transmembrane region" description="Helical" evidence="1">
    <location>
        <begin position="32"/>
        <end position="54"/>
    </location>
</feature>
<reference evidence="3 4" key="1">
    <citation type="submission" date="2020-08" db="EMBL/GenBank/DDBJ databases">
        <title>Genomic Encyclopedia of Type Strains, Phase IV (KMG-IV): sequencing the most valuable type-strain genomes for metagenomic binning, comparative biology and taxonomic classification.</title>
        <authorList>
            <person name="Goeker M."/>
        </authorList>
    </citation>
    <scope>NUCLEOTIDE SEQUENCE [LARGE SCALE GENOMIC DNA]</scope>
    <source>
        <strain evidence="3 4">DSM 27165</strain>
    </source>
</reference>
<comment type="caution">
    <text evidence="3">The sequence shown here is derived from an EMBL/GenBank/DDBJ whole genome shotgun (WGS) entry which is preliminary data.</text>
</comment>
<feature type="transmembrane region" description="Helical" evidence="1">
    <location>
        <begin position="237"/>
        <end position="260"/>
    </location>
</feature>
<feature type="transmembrane region" description="Helical" evidence="1">
    <location>
        <begin position="174"/>
        <end position="196"/>
    </location>
</feature>
<feature type="transmembrane region" description="Helical" evidence="1">
    <location>
        <begin position="90"/>
        <end position="108"/>
    </location>
</feature>
<dbReference type="RefSeq" id="WP_184035079.1">
    <property type="nucleotide sequence ID" value="NZ_JACHHY010000003.1"/>
</dbReference>
<dbReference type="GO" id="GO:0017004">
    <property type="term" value="P:cytochrome complex assembly"/>
    <property type="evidence" value="ECO:0007669"/>
    <property type="project" value="InterPro"/>
</dbReference>
<name>A0A840MQ56_9PROT</name>
<evidence type="ECO:0000313" key="4">
    <source>
        <dbReference type="Proteomes" id="UP000575898"/>
    </source>
</evidence>
<feature type="transmembrane region" description="Helical" evidence="1">
    <location>
        <begin position="120"/>
        <end position="146"/>
    </location>
</feature>
<dbReference type="InterPro" id="IPR052372">
    <property type="entry name" value="YpjD/HemX"/>
</dbReference>
<dbReference type="Proteomes" id="UP000575898">
    <property type="component" value="Unassembled WGS sequence"/>
</dbReference>
<dbReference type="PANTHER" id="PTHR38034:SF1">
    <property type="entry name" value="INNER MEMBRANE PROTEIN YPJD"/>
    <property type="match status" value="1"/>
</dbReference>
<gene>
    <name evidence="3" type="ORF">HNQ59_000645</name>
</gene>
<protein>
    <submittedName>
        <fullName evidence="3">ABC-type uncharacterized transport system permease subunit</fullName>
    </submittedName>
</protein>
<accession>A0A840MQ56</accession>
<keyword evidence="1" id="KW-0812">Transmembrane</keyword>
<sequence>MPTLPLLSIAAYCGLAWYFWRSNRLDRHWPKSLVQGLLLGSVILHGSTLIDAIWHSNVVGLGVGTALSITLFLSVLIFWLGQFVYPLASIQPPLLAGAAISIVAAMLMPPQHSFQGTELFAFRAHVLSAMLAYGLLTNAAIIALLMNVADKRLHHHAASTKGPLLPPLLSLETLLFKVLLSGFLVLTVTLLSGLLFSEEIFHQPFKLNHKNLFTVIAWLVFAALLIGRSVMGWRGRIAVRWTLSGFSLLLLAYLGSKFVLEVVLHR</sequence>
<dbReference type="EMBL" id="JACHHY010000003">
    <property type="protein sequence ID" value="MBB5017381.1"/>
    <property type="molecule type" value="Genomic_DNA"/>
</dbReference>
<feature type="transmembrane region" description="Helical" evidence="1">
    <location>
        <begin position="61"/>
        <end position="84"/>
    </location>
</feature>
<dbReference type="AlphaFoldDB" id="A0A840MQ56"/>
<keyword evidence="4" id="KW-1185">Reference proteome</keyword>
<feature type="transmembrane region" description="Helical" evidence="1">
    <location>
        <begin position="212"/>
        <end position="231"/>
    </location>
</feature>
<dbReference type="GO" id="GO:0020037">
    <property type="term" value="F:heme binding"/>
    <property type="evidence" value="ECO:0007669"/>
    <property type="project" value="InterPro"/>
</dbReference>
<keyword evidence="1" id="KW-0472">Membrane</keyword>
<proteinExistence type="predicted"/>
<dbReference type="InterPro" id="IPR002541">
    <property type="entry name" value="Cyt_c_assembly"/>
</dbReference>
<dbReference type="PANTHER" id="PTHR38034">
    <property type="entry name" value="INNER MEMBRANE PROTEIN YPJD"/>
    <property type="match status" value="1"/>
</dbReference>
<keyword evidence="1" id="KW-1133">Transmembrane helix</keyword>
<evidence type="ECO:0000313" key="3">
    <source>
        <dbReference type="EMBL" id="MBB5017381.1"/>
    </source>
</evidence>
<organism evidence="3 4">
    <name type="scientific">Chitinivorax tropicus</name>
    <dbReference type="NCBI Taxonomy" id="714531"/>
    <lineage>
        <taxon>Bacteria</taxon>
        <taxon>Pseudomonadati</taxon>
        <taxon>Pseudomonadota</taxon>
        <taxon>Betaproteobacteria</taxon>
        <taxon>Chitinivorax</taxon>
    </lineage>
</organism>
<evidence type="ECO:0000259" key="2">
    <source>
        <dbReference type="Pfam" id="PF01578"/>
    </source>
</evidence>
<evidence type="ECO:0000256" key="1">
    <source>
        <dbReference type="SAM" id="Phobius"/>
    </source>
</evidence>